<dbReference type="SUPFAM" id="SSF50978">
    <property type="entry name" value="WD40 repeat-like"/>
    <property type="match status" value="1"/>
</dbReference>
<dbReference type="InterPro" id="IPR036322">
    <property type="entry name" value="WD40_repeat_dom_sf"/>
</dbReference>
<comment type="caution">
    <text evidence="9">The sequence shown here is derived from an EMBL/GenBank/DDBJ whole genome shotgun (WGS) entry which is preliminary data.</text>
</comment>
<dbReference type="InterPro" id="IPR015943">
    <property type="entry name" value="WD40/YVTN_repeat-like_dom_sf"/>
</dbReference>
<dbReference type="PROSITE" id="PS00678">
    <property type="entry name" value="WD_REPEATS_1"/>
    <property type="match status" value="1"/>
</dbReference>
<dbReference type="PANTHER" id="PTHR19854:SF1">
    <property type="entry name" value="GUANINE NUCLEOTIDE-BINDING PROTEIN SUBUNIT BETA-LIKE PROTEIN 1"/>
    <property type="match status" value="1"/>
</dbReference>
<dbReference type="Gene3D" id="2.130.10.10">
    <property type="entry name" value="YVTN repeat-like/Quinoprotein amine dehydrogenase"/>
    <property type="match status" value="2"/>
</dbReference>
<keyword evidence="1 7" id="KW-0853">WD repeat</keyword>
<reference evidence="9 10" key="1">
    <citation type="submission" date="2024-02" db="EMBL/GenBank/DDBJ databases">
        <title>De novo assembly and annotation of 12 fungi associated with fruit tree decline syndrome in Ontario, Canada.</title>
        <authorList>
            <person name="Sulman M."/>
            <person name="Ellouze W."/>
            <person name="Ilyukhin E."/>
        </authorList>
    </citation>
    <scope>NUCLEOTIDE SEQUENCE [LARGE SCALE GENOMIC DNA]</scope>
    <source>
        <strain evidence="9 10">M97-236</strain>
    </source>
</reference>
<dbReference type="PROSITE" id="PS50294">
    <property type="entry name" value="WD_REPEATS_REGION"/>
    <property type="match status" value="1"/>
</dbReference>
<dbReference type="SMART" id="SM00320">
    <property type="entry name" value="WD40"/>
    <property type="match status" value="5"/>
</dbReference>
<evidence type="ECO:0000256" key="8">
    <source>
        <dbReference type="SAM" id="MobiDB-lite"/>
    </source>
</evidence>
<evidence type="ECO:0000256" key="3">
    <source>
        <dbReference type="ARBA" id="ARBA00037338"/>
    </source>
</evidence>
<feature type="region of interest" description="Disordered" evidence="8">
    <location>
        <begin position="290"/>
        <end position="397"/>
    </location>
</feature>
<accession>A0ABR3RM99</accession>
<feature type="compositionally biased region" description="Polar residues" evidence="8">
    <location>
        <begin position="320"/>
        <end position="330"/>
    </location>
</feature>
<dbReference type="PROSITE" id="PS50082">
    <property type="entry name" value="WD_REPEATS_2"/>
    <property type="match status" value="1"/>
</dbReference>
<feature type="compositionally biased region" description="Polar residues" evidence="8">
    <location>
        <begin position="367"/>
        <end position="378"/>
    </location>
</feature>
<sequence>MAVERQSATLSPAQPSFILRGHAAQIHSVQFVRQNTRLITGDADGWVILWKLETKRALAVWKAHNGAILGSAEWGQDKLVTHGRDNSLRIWQVRASDEAALSTSLPAEVASGDRPMPWLLHTLPVNTLNFCAFSMCYAPTQKEAHAHQGIDAETQFRSQNTQSSILVAVPARDDKKAEVYQFPEERLKYVVPRAQSKDTGMVMAVKLVQDPVTGQVMVITGYEGGLTAVYLLPEADGSSIGVAQLVYLSQPHTQPILSLDITPDAKIYFTSGADAVVAAHHIPGQPLTEETIETSPHRQEDSDDPPISLPTPNPEPAFQVTHNNSSSDTAQADDPPVSISDDSTEAPLSFTKRSVTPSARKAGGLSSLLSTDMSQPKSAQRPRLPPTPPAPTVQAPHKINNTKHAGQQSLSVRSDGRILVTGGWDSRIRIYSTKTLKEVAVLKWHKEGVYAVAFGKLLDAGDLDYITEEDDAEAGGEVVKRETGLSKLQRQREEKMQVKHWVAAGAKDGKLSLWEVF</sequence>
<protein>
    <recommendedName>
        <fullName evidence="6">ASTRA-associated protein 1</fullName>
    </recommendedName>
</protein>
<evidence type="ECO:0000313" key="9">
    <source>
        <dbReference type="EMBL" id="KAL1605576.1"/>
    </source>
</evidence>
<evidence type="ECO:0000256" key="4">
    <source>
        <dbReference type="ARBA" id="ARBA00037931"/>
    </source>
</evidence>
<dbReference type="InterPro" id="IPR019775">
    <property type="entry name" value="WD40_repeat_CS"/>
</dbReference>
<keyword evidence="2" id="KW-0677">Repeat</keyword>
<evidence type="ECO:0000313" key="10">
    <source>
        <dbReference type="Proteomes" id="UP001521222"/>
    </source>
</evidence>
<gene>
    <name evidence="9" type="primary">asa1</name>
    <name evidence="9" type="ORF">SLS59_003378</name>
</gene>
<evidence type="ECO:0000256" key="1">
    <source>
        <dbReference type="ARBA" id="ARBA00022574"/>
    </source>
</evidence>
<feature type="repeat" description="WD" evidence="7">
    <location>
        <begin position="19"/>
        <end position="60"/>
    </location>
</feature>
<evidence type="ECO:0000256" key="2">
    <source>
        <dbReference type="ARBA" id="ARBA00022737"/>
    </source>
</evidence>
<proteinExistence type="inferred from homology"/>
<dbReference type="PANTHER" id="PTHR19854">
    <property type="entry name" value="TRANSDUCIN BETA-LIKE 3"/>
    <property type="match status" value="1"/>
</dbReference>
<comment type="similarity">
    <text evidence="4">Belongs to the WD repeat ASA1 family.</text>
</comment>
<name>A0ABR3RM99_9PLEO</name>
<comment type="subunit">
    <text evidence="5">Component of the ASTRA chromatin remodeling machinery complex.</text>
</comment>
<dbReference type="Pfam" id="PF00400">
    <property type="entry name" value="WD40"/>
    <property type="match status" value="2"/>
</dbReference>
<keyword evidence="10" id="KW-1185">Reference proteome</keyword>
<dbReference type="Proteomes" id="UP001521222">
    <property type="component" value="Unassembled WGS sequence"/>
</dbReference>
<evidence type="ECO:0000256" key="5">
    <source>
        <dbReference type="ARBA" id="ARBA00038749"/>
    </source>
</evidence>
<evidence type="ECO:0000256" key="7">
    <source>
        <dbReference type="PROSITE-ProRule" id="PRU00221"/>
    </source>
</evidence>
<evidence type="ECO:0000256" key="6">
    <source>
        <dbReference type="ARBA" id="ARBA00040563"/>
    </source>
</evidence>
<comment type="function">
    <text evidence="3">Component of the ASTRA complex involved in chromatin remodeling.</text>
</comment>
<organism evidence="9 10">
    <name type="scientific">Nothophoma quercina</name>
    <dbReference type="NCBI Taxonomy" id="749835"/>
    <lineage>
        <taxon>Eukaryota</taxon>
        <taxon>Fungi</taxon>
        <taxon>Dikarya</taxon>
        <taxon>Ascomycota</taxon>
        <taxon>Pezizomycotina</taxon>
        <taxon>Dothideomycetes</taxon>
        <taxon>Pleosporomycetidae</taxon>
        <taxon>Pleosporales</taxon>
        <taxon>Pleosporineae</taxon>
        <taxon>Didymellaceae</taxon>
        <taxon>Nothophoma</taxon>
    </lineage>
</organism>
<dbReference type="InterPro" id="IPR001680">
    <property type="entry name" value="WD40_rpt"/>
</dbReference>
<dbReference type="EMBL" id="JAKIXB020000009">
    <property type="protein sequence ID" value="KAL1605576.1"/>
    <property type="molecule type" value="Genomic_DNA"/>
</dbReference>